<evidence type="ECO:0000313" key="1">
    <source>
        <dbReference type="EMBL" id="KEP99843.1"/>
    </source>
</evidence>
<dbReference type="Proteomes" id="UP000027644">
    <property type="component" value="Unassembled WGS sequence"/>
</dbReference>
<evidence type="ECO:0008006" key="3">
    <source>
        <dbReference type="Google" id="ProtNLM"/>
    </source>
</evidence>
<proteinExistence type="predicted"/>
<reference evidence="1 2" key="1">
    <citation type="journal article" date="2014" name="PLoS Genet.">
        <title>Hidden diversity in honey bee gut symbionts detected by single-cell genomics.</title>
        <authorList>
            <person name="Engel P."/>
            <person name="Stepanauskas R."/>
            <person name="Moran N."/>
        </authorList>
    </citation>
    <scope>NUCLEOTIDE SEQUENCE [LARGE SCALE GENOMIC DNA]</scope>
    <source>
        <strain evidence="1 2">SCGC AB-598-J21</strain>
    </source>
</reference>
<name>A0A074VX25_9NEIS</name>
<protein>
    <recommendedName>
        <fullName evidence="3">DUF2867 domain-containing protein</fullName>
    </recommendedName>
</protein>
<dbReference type="EMBL" id="AVQL01000456">
    <property type="protein sequence ID" value="KEP99843.1"/>
    <property type="molecule type" value="Genomic_DNA"/>
</dbReference>
<sequence length="189" mass="22068">MKVPYCYYLLSYNKGEIMGKTKSISEILNELPECVSLITDKPDYLDCQKKEIGKNITAFEAYKMMTSRQPEWLRILFKIRDNIVRPAGIRTIEGFTYLDEERIQSGETNAAHFFTITENTADKLTLVIKDSHLDVCLCLRITENTQQPDKKMLYLITSVKNHNFWGRLYMMPVSKLHPFIVNKLFENIV</sequence>
<dbReference type="InterPro" id="IPR021295">
    <property type="entry name" value="DUF2867"/>
</dbReference>
<organism evidence="1 2">
    <name type="scientific">Snodgrassella alvi SCGC AB-598-J21</name>
    <dbReference type="NCBI Taxonomy" id="1385367"/>
    <lineage>
        <taxon>Bacteria</taxon>
        <taxon>Pseudomonadati</taxon>
        <taxon>Pseudomonadota</taxon>
        <taxon>Betaproteobacteria</taxon>
        <taxon>Neisseriales</taxon>
        <taxon>Neisseriaceae</taxon>
        <taxon>Snodgrassella</taxon>
    </lineage>
</organism>
<accession>A0A074VX25</accession>
<evidence type="ECO:0000313" key="2">
    <source>
        <dbReference type="Proteomes" id="UP000027644"/>
    </source>
</evidence>
<dbReference type="Pfam" id="PF11066">
    <property type="entry name" value="DUF2867"/>
    <property type="match status" value="1"/>
</dbReference>
<gene>
    <name evidence="1" type="ORF">SASC598J21_022800</name>
</gene>
<dbReference type="AlphaFoldDB" id="A0A074VX25"/>
<comment type="caution">
    <text evidence="1">The sequence shown here is derived from an EMBL/GenBank/DDBJ whole genome shotgun (WGS) entry which is preliminary data.</text>
</comment>